<feature type="region of interest" description="Disordered" evidence="1">
    <location>
        <begin position="343"/>
        <end position="397"/>
    </location>
</feature>
<accession>A0ABR1WDR1</accession>
<feature type="region of interest" description="Disordered" evidence="1">
    <location>
        <begin position="94"/>
        <end position="173"/>
    </location>
</feature>
<dbReference type="Proteomes" id="UP001446871">
    <property type="component" value="Unassembled WGS sequence"/>
</dbReference>
<keyword evidence="3" id="KW-1185">Reference proteome</keyword>
<evidence type="ECO:0000256" key="1">
    <source>
        <dbReference type="SAM" id="MobiDB-lite"/>
    </source>
</evidence>
<reference evidence="2 3" key="1">
    <citation type="submission" date="2023-01" db="EMBL/GenBank/DDBJ databases">
        <title>Analysis of 21 Apiospora genomes using comparative genomics revels a genus with tremendous synthesis potential of carbohydrate active enzymes and secondary metabolites.</title>
        <authorList>
            <person name="Sorensen T."/>
        </authorList>
    </citation>
    <scope>NUCLEOTIDE SEQUENCE [LARGE SCALE GENOMIC DNA]</scope>
    <source>
        <strain evidence="2 3">CBS 83171</strain>
    </source>
</reference>
<name>A0ABR1WDR1_9PEZI</name>
<feature type="region of interest" description="Disordered" evidence="1">
    <location>
        <begin position="298"/>
        <end position="322"/>
    </location>
</feature>
<feature type="compositionally biased region" description="Acidic residues" evidence="1">
    <location>
        <begin position="144"/>
        <end position="160"/>
    </location>
</feature>
<feature type="compositionally biased region" description="Acidic residues" evidence="1">
    <location>
        <begin position="310"/>
        <end position="322"/>
    </location>
</feature>
<protein>
    <submittedName>
        <fullName evidence="2">Uncharacterized protein</fullName>
    </submittedName>
</protein>
<evidence type="ECO:0000313" key="3">
    <source>
        <dbReference type="Proteomes" id="UP001446871"/>
    </source>
</evidence>
<feature type="compositionally biased region" description="Basic and acidic residues" evidence="1">
    <location>
        <begin position="355"/>
        <end position="364"/>
    </location>
</feature>
<proteinExistence type="predicted"/>
<sequence>MAPPHQQQQREENATDEGAGSVSTPDRLPQAEFGRQRALVRTLESSGLPLHIYPLDGVVVEGTPDLCLRSVLADEEADDHEMVAAQIYPEMMSSLSSAPPTVPLDRVPGDQTRPMFTIRSDDSDDDNSSGTSTSSTQNSQGDYDGGDDDDDEDEEEEEKEEVGTEEERRWRLSERKEKAAHAARVAVADQCFHPRPRPITRYSGPMTVVHLDRMAALTDFRMEEDEEEASADEAGPVVEVSAGPEATELGEEEEKNREGGLERRGARRRRNCLVSPPSIPIEVILQPRCSFHELFSRPLSANGDEKQGEMNEEEEEEENEEDIVQPLRAYADVVDWAQVIPNEAEEAPTTTSHLRGGEGEEVQRAARGGGRRRNLVPPPGPLVGRRPSEELFITLPL</sequence>
<evidence type="ECO:0000313" key="2">
    <source>
        <dbReference type="EMBL" id="KAK8081646.1"/>
    </source>
</evidence>
<dbReference type="EMBL" id="JAQQWM010000001">
    <property type="protein sequence ID" value="KAK8081646.1"/>
    <property type="molecule type" value="Genomic_DNA"/>
</dbReference>
<organism evidence="2 3">
    <name type="scientific">Apiospora saccharicola</name>
    <dbReference type="NCBI Taxonomy" id="335842"/>
    <lineage>
        <taxon>Eukaryota</taxon>
        <taxon>Fungi</taxon>
        <taxon>Dikarya</taxon>
        <taxon>Ascomycota</taxon>
        <taxon>Pezizomycotina</taxon>
        <taxon>Sordariomycetes</taxon>
        <taxon>Xylariomycetidae</taxon>
        <taxon>Amphisphaeriales</taxon>
        <taxon>Apiosporaceae</taxon>
        <taxon>Apiospora</taxon>
    </lineage>
</organism>
<feature type="compositionally biased region" description="Low complexity" evidence="1">
    <location>
        <begin position="128"/>
        <end position="142"/>
    </location>
</feature>
<feature type="compositionally biased region" description="Basic and acidic residues" evidence="1">
    <location>
        <begin position="161"/>
        <end position="173"/>
    </location>
</feature>
<feature type="region of interest" description="Disordered" evidence="1">
    <location>
        <begin position="222"/>
        <end position="269"/>
    </location>
</feature>
<feature type="compositionally biased region" description="Basic and acidic residues" evidence="1">
    <location>
        <begin position="254"/>
        <end position="264"/>
    </location>
</feature>
<feature type="compositionally biased region" description="Acidic residues" evidence="1">
    <location>
        <begin position="222"/>
        <end position="231"/>
    </location>
</feature>
<gene>
    <name evidence="2" type="ORF">PG996_000427</name>
</gene>
<feature type="region of interest" description="Disordered" evidence="1">
    <location>
        <begin position="1"/>
        <end position="33"/>
    </location>
</feature>
<comment type="caution">
    <text evidence="2">The sequence shown here is derived from an EMBL/GenBank/DDBJ whole genome shotgun (WGS) entry which is preliminary data.</text>
</comment>